<evidence type="ECO:0000259" key="2">
    <source>
        <dbReference type="Pfam" id="PF00078"/>
    </source>
</evidence>
<organism evidence="3 4">
    <name type="scientific">Rhizopus delemar (strain RA 99-880 / ATCC MYA-4621 / FGSC 9543 / NRRL 43880)</name>
    <name type="common">Mucormycosis agent</name>
    <name type="synonym">Rhizopus arrhizus var. delemar</name>
    <dbReference type="NCBI Taxonomy" id="246409"/>
    <lineage>
        <taxon>Eukaryota</taxon>
        <taxon>Fungi</taxon>
        <taxon>Fungi incertae sedis</taxon>
        <taxon>Mucoromycota</taxon>
        <taxon>Mucoromycotina</taxon>
        <taxon>Mucoromycetes</taxon>
        <taxon>Mucorales</taxon>
        <taxon>Mucorineae</taxon>
        <taxon>Rhizopodaceae</taxon>
        <taxon>Rhizopus</taxon>
    </lineage>
</organism>
<dbReference type="CDD" id="cd03714">
    <property type="entry name" value="RT_DIRS1"/>
    <property type="match status" value="1"/>
</dbReference>
<evidence type="ECO:0000313" key="4">
    <source>
        <dbReference type="Proteomes" id="UP000009138"/>
    </source>
</evidence>
<dbReference type="RefSeq" id="XP_067527117.1">
    <property type="nucleotide sequence ID" value="XM_067671016.1"/>
</dbReference>
<dbReference type="InterPro" id="IPR000477">
    <property type="entry name" value="RT_dom"/>
</dbReference>
<gene>
    <name evidence="3" type="ORF">RO3G_16432</name>
</gene>
<accession>I1CTE1</accession>
<dbReference type="SUPFAM" id="SSF56672">
    <property type="entry name" value="DNA/RNA polymerases"/>
    <property type="match status" value="1"/>
</dbReference>
<dbReference type="Gene3D" id="3.30.70.270">
    <property type="match status" value="1"/>
</dbReference>
<dbReference type="InParanoid" id="I1CTE1"/>
<reference evidence="3 4" key="1">
    <citation type="journal article" date="2009" name="PLoS Genet.">
        <title>Genomic analysis of the basal lineage fungus Rhizopus oryzae reveals a whole-genome duplication.</title>
        <authorList>
            <person name="Ma L.-J."/>
            <person name="Ibrahim A.S."/>
            <person name="Skory C."/>
            <person name="Grabherr M.G."/>
            <person name="Burger G."/>
            <person name="Butler M."/>
            <person name="Elias M."/>
            <person name="Idnurm A."/>
            <person name="Lang B.F."/>
            <person name="Sone T."/>
            <person name="Abe A."/>
            <person name="Calvo S.E."/>
            <person name="Corrochano L.M."/>
            <person name="Engels R."/>
            <person name="Fu J."/>
            <person name="Hansberg W."/>
            <person name="Kim J.-M."/>
            <person name="Kodira C.D."/>
            <person name="Koehrsen M.J."/>
            <person name="Liu B."/>
            <person name="Miranda-Saavedra D."/>
            <person name="O'Leary S."/>
            <person name="Ortiz-Castellanos L."/>
            <person name="Poulter R."/>
            <person name="Rodriguez-Romero J."/>
            <person name="Ruiz-Herrera J."/>
            <person name="Shen Y.-Q."/>
            <person name="Zeng Q."/>
            <person name="Galagan J."/>
            <person name="Birren B.W."/>
            <person name="Cuomo C.A."/>
            <person name="Wickes B.L."/>
        </authorList>
    </citation>
    <scope>NUCLEOTIDE SEQUENCE [LARGE SCALE GENOMIC DNA]</scope>
    <source>
        <strain evidence="4">RA 99-880 / ATCC MYA-4621 / FGSC 9543 / NRRL 43880</strain>
    </source>
</reference>
<dbReference type="STRING" id="246409.I1CTE1"/>
<proteinExistence type="predicted"/>
<evidence type="ECO:0000313" key="3">
    <source>
        <dbReference type="EMBL" id="EIE91721.1"/>
    </source>
</evidence>
<dbReference type="InterPro" id="IPR043502">
    <property type="entry name" value="DNA/RNA_pol_sf"/>
</dbReference>
<feature type="region of interest" description="Disordered" evidence="1">
    <location>
        <begin position="84"/>
        <end position="120"/>
    </location>
</feature>
<keyword evidence="4" id="KW-1185">Reference proteome</keyword>
<dbReference type="Gene3D" id="3.10.10.10">
    <property type="entry name" value="HIV Type 1 Reverse Transcriptase, subunit A, domain 1"/>
    <property type="match status" value="1"/>
</dbReference>
<name>I1CTE1_RHIO9</name>
<dbReference type="Proteomes" id="UP000009138">
    <property type="component" value="Unassembled WGS sequence"/>
</dbReference>
<feature type="domain" description="Reverse transcriptase" evidence="2">
    <location>
        <begin position="175"/>
        <end position="296"/>
    </location>
</feature>
<sequence length="359" mass="41498">MSMIGSTLITTHLPNITPTTTASASRQLFAPTSFNRGRSSGRSTTTVYRQLDSTLSQKLLLVQRRPTRLQNPFSHLTATEKRFTPHFNFRRHSRKPFKCERPKQGSNGSSSKEGHRTSPSLRVVRQLCQPTLYCPQKVVRSATSLQLKGTQPVRRLSSLQDGNHPRHIINDQTGRSLSRYRSFDAFLHLHLHPSSRKYLRFVWQNRLFQFRTTPFGLNIVPFWFTKTTRLIVQWARQQGIRLSAYLDDWIIMGETKEIFQRHLQKVLSCLRNLGWLVNDEKSNFEPSPTIEHLGFVLNTITMQASLPGKKLRDIQRSLKQLFQNPVQTPRRVQGVIMRLQAATFAVFPARLSCFDMSIR</sequence>
<dbReference type="EMBL" id="CH476751">
    <property type="protein sequence ID" value="EIE91721.1"/>
    <property type="molecule type" value="Genomic_DNA"/>
</dbReference>
<dbReference type="InterPro" id="IPR052055">
    <property type="entry name" value="Hepadnavirus_pol/RT"/>
</dbReference>
<dbReference type="GeneID" id="93623397"/>
<dbReference type="PANTHER" id="PTHR33050:SF7">
    <property type="entry name" value="RIBONUCLEASE H"/>
    <property type="match status" value="1"/>
</dbReference>
<evidence type="ECO:0000256" key="1">
    <source>
        <dbReference type="SAM" id="MobiDB-lite"/>
    </source>
</evidence>
<dbReference type="VEuPathDB" id="FungiDB:RO3G_16432"/>
<dbReference type="Pfam" id="PF00078">
    <property type="entry name" value="RVT_1"/>
    <property type="match status" value="1"/>
</dbReference>
<dbReference type="OrthoDB" id="2286148at2759"/>
<dbReference type="InterPro" id="IPR043128">
    <property type="entry name" value="Rev_trsase/Diguanyl_cyclase"/>
</dbReference>
<protein>
    <recommendedName>
        <fullName evidence="2">Reverse transcriptase domain-containing protein</fullName>
    </recommendedName>
</protein>
<dbReference type="PANTHER" id="PTHR33050">
    <property type="entry name" value="REVERSE TRANSCRIPTASE DOMAIN-CONTAINING PROTEIN"/>
    <property type="match status" value="1"/>
</dbReference>
<dbReference type="AlphaFoldDB" id="I1CTE1"/>